<reference evidence="1" key="1">
    <citation type="submission" date="2021-08" db="EMBL/GenBank/DDBJ databases">
        <title>WGS assembly of Ceratopteris richardii.</title>
        <authorList>
            <person name="Marchant D.B."/>
            <person name="Chen G."/>
            <person name="Jenkins J."/>
            <person name="Shu S."/>
            <person name="Leebens-Mack J."/>
            <person name="Grimwood J."/>
            <person name="Schmutz J."/>
            <person name="Soltis P."/>
            <person name="Soltis D."/>
            <person name="Chen Z.-H."/>
        </authorList>
    </citation>
    <scope>NUCLEOTIDE SEQUENCE</scope>
    <source>
        <strain evidence="1">Whitten #5841</strain>
        <tissue evidence="1">Leaf</tissue>
    </source>
</reference>
<protein>
    <submittedName>
        <fullName evidence="1">Uncharacterized protein</fullName>
    </submittedName>
</protein>
<organism evidence="1 2">
    <name type="scientific">Ceratopteris richardii</name>
    <name type="common">Triangle waterfern</name>
    <dbReference type="NCBI Taxonomy" id="49495"/>
    <lineage>
        <taxon>Eukaryota</taxon>
        <taxon>Viridiplantae</taxon>
        <taxon>Streptophyta</taxon>
        <taxon>Embryophyta</taxon>
        <taxon>Tracheophyta</taxon>
        <taxon>Polypodiopsida</taxon>
        <taxon>Polypodiidae</taxon>
        <taxon>Polypodiales</taxon>
        <taxon>Pteridineae</taxon>
        <taxon>Pteridaceae</taxon>
        <taxon>Parkerioideae</taxon>
        <taxon>Ceratopteris</taxon>
    </lineage>
</organism>
<sequence>MSYRNIYNLMNQMNDASLIECCDSFSNTAVVSRVQRSIMRVNGYDYFFSLMLHVKPLKHHRSPKGWRKESHGLRRGDGE</sequence>
<proteinExistence type="predicted"/>
<gene>
    <name evidence="1" type="ORF">KP509_25G007400</name>
</gene>
<dbReference type="AlphaFoldDB" id="A0A8T2RQ46"/>
<dbReference type="EMBL" id="CM035430">
    <property type="protein sequence ID" value="KAH7297695.1"/>
    <property type="molecule type" value="Genomic_DNA"/>
</dbReference>
<dbReference type="Proteomes" id="UP000825935">
    <property type="component" value="Chromosome 25"/>
</dbReference>
<evidence type="ECO:0000313" key="1">
    <source>
        <dbReference type="EMBL" id="KAH7297695.1"/>
    </source>
</evidence>
<accession>A0A8T2RQ46</accession>
<evidence type="ECO:0000313" key="2">
    <source>
        <dbReference type="Proteomes" id="UP000825935"/>
    </source>
</evidence>
<name>A0A8T2RQ46_CERRI</name>
<comment type="caution">
    <text evidence="1">The sequence shown here is derived from an EMBL/GenBank/DDBJ whole genome shotgun (WGS) entry which is preliminary data.</text>
</comment>
<keyword evidence="2" id="KW-1185">Reference proteome</keyword>